<dbReference type="KEGG" id="apol:K9D25_02845"/>
<proteinExistence type="predicted"/>
<dbReference type="AlphaFoldDB" id="A0A9E7CVW2"/>
<dbReference type="Pfam" id="PF13479">
    <property type="entry name" value="AAA_24"/>
    <property type="match status" value="1"/>
</dbReference>
<dbReference type="Proteomes" id="UP000831684">
    <property type="component" value="Chromosome"/>
</dbReference>
<keyword evidence="1" id="KW-0547">Nucleotide-binding</keyword>
<dbReference type="EMBL" id="CP083239">
    <property type="protein sequence ID" value="UOK71678.1"/>
    <property type="molecule type" value="Genomic_DNA"/>
</dbReference>
<dbReference type="SUPFAM" id="SSF52540">
    <property type="entry name" value="P-loop containing nucleoside triphosphate hydrolases"/>
    <property type="match status" value="1"/>
</dbReference>
<dbReference type="GO" id="GO:0005524">
    <property type="term" value="F:ATP binding"/>
    <property type="evidence" value="ECO:0007669"/>
    <property type="project" value="UniProtKB-KW"/>
</dbReference>
<gene>
    <name evidence="1" type="ORF">K9D25_02845</name>
</gene>
<evidence type="ECO:0000313" key="1">
    <source>
        <dbReference type="EMBL" id="UOK71678.1"/>
    </source>
</evidence>
<reference evidence="1" key="1">
    <citation type="submission" date="2021-09" db="EMBL/GenBank/DDBJ databases">
        <title>Network and meta-omics reveal the key degrader and cooperation patterns in an efficient 1,4-dioxane-degrading microbial community.</title>
        <authorList>
            <person name="Dai C."/>
        </authorList>
    </citation>
    <scope>NUCLEOTIDE SEQUENCE</scope>
    <source>
        <strain evidence="1">ZM13</strain>
    </source>
</reference>
<dbReference type="RefSeq" id="WP_244379039.1">
    <property type="nucleotide sequence ID" value="NZ_CP083239.1"/>
</dbReference>
<evidence type="ECO:0000313" key="2">
    <source>
        <dbReference type="Proteomes" id="UP000831684"/>
    </source>
</evidence>
<organism evidence="1 2">
    <name type="scientific">Ancylobacter polymorphus</name>
    <dbReference type="NCBI Taxonomy" id="223390"/>
    <lineage>
        <taxon>Bacteria</taxon>
        <taxon>Pseudomonadati</taxon>
        <taxon>Pseudomonadota</taxon>
        <taxon>Alphaproteobacteria</taxon>
        <taxon>Hyphomicrobiales</taxon>
        <taxon>Xanthobacteraceae</taxon>
        <taxon>Ancylobacter</taxon>
    </lineage>
</organism>
<dbReference type="InterPro" id="IPR027417">
    <property type="entry name" value="P-loop_NTPase"/>
</dbReference>
<name>A0A9E7CVW2_9HYPH</name>
<protein>
    <submittedName>
        <fullName evidence="1">ATP-binding protein</fullName>
    </submittedName>
</protein>
<sequence length="261" mass="28389">MAISLSSLKSSKSTNPPIVVLYGVDGIGKTSLAAEWPDPLYLPTEGERPPSDVDMPTPGTIKALDDLWSVVGDLLDTQHDFKTVIIDSLDGLEGLIWKATCARLGVSSIEEPGYGRGYVEADAEWREFLAAMGELQQAGIAVVQLAHPEIVRFDSPTTDPYSRYTIKLHKRGNALVREQADVVAFMNYRVTLKEKEVAPKKTITHAEGGKERQIHLVEGAGFVAKNRFSMPDSVRYVKGAGFAELSKYFPGAVAPSGRKAA</sequence>
<accession>A0A9E7CVW2</accession>
<keyword evidence="1" id="KW-0067">ATP-binding</keyword>